<feature type="region of interest" description="Disordered" evidence="9">
    <location>
        <begin position="621"/>
        <end position="649"/>
    </location>
</feature>
<dbReference type="EMBL" id="JAVXUP010000150">
    <property type="protein sequence ID" value="KAK3036350.1"/>
    <property type="molecule type" value="Genomic_DNA"/>
</dbReference>
<dbReference type="InterPro" id="IPR032817">
    <property type="entry name" value="Mon2_C"/>
</dbReference>
<dbReference type="Pfam" id="PF09324">
    <property type="entry name" value="Sec7-like_HDS"/>
    <property type="match status" value="1"/>
</dbReference>
<dbReference type="Gene3D" id="1.10.1000.11">
    <property type="entry name" value="Arf Nucleotide-binding Site Opener,domain 2"/>
    <property type="match status" value="1"/>
</dbReference>
<dbReference type="InterPro" id="IPR000904">
    <property type="entry name" value="Sec7_dom"/>
</dbReference>
<dbReference type="InterPro" id="IPR015403">
    <property type="entry name" value="Mon2/Sec7/BIG1-like_HDS"/>
</dbReference>
<dbReference type="PANTHER" id="PTHR10663:SF375">
    <property type="entry name" value="LD29171P"/>
    <property type="match status" value="1"/>
</dbReference>
<feature type="region of interest" description="Disordered" evidence="9">
    <location>
        <begin position="1349"/>
        <end position="1379"/>
    </location>
</feature>
<keyword evidence="12" id="KW-1185">Reference proteome</keyword>
<evidence type="ECO:0000256" key="7">
    <source>
        <dbReference type="ARBA" id="ARBA00022927"/>
    </source>
</evidence>
<dbReference type="FunFam" id="1.10.220.20:FF:000002">
    <property type="entry name" value="Brefeldin A-inhibited guanine nucleotide-exchange protein 1"/>
    <property type="match status" value="1"/>
</dbReference>
<dbReference type="InterPro" id="IPR016024">
    <property type="entry name" value="ARM-type_fold"/>
</dbReference>
<dbReference type="GO" id="GO:0032012">
    <property type="term" value="P:regulation of ARF protein signal transduction"/>
    <property type="evidence" value="ECO:0007669"/>
    <property type="project" value="InterPro"/>
</dbReference>
<evidence type="ECO:0000259" key="10">
    <source>
        <dbReference type="PROSITE" id="PS50190"/>
    </source>
</evidence>
<dbReference type="Pfam" id="PF01369">
    <property type="entry name" value="Sec7"/>
    <property type="match status" value="1"/>
</dbReference>
<dbReference type="GO" id="GO:0015031">
    <property type="term" value="P:protein transport"/>
    <property type="evidence" value="ECO:0007669"/>
    <property type="project" value="UniProtKB-KW"/>
</dbReference>
<proteinExistence type="predicted"/>
<dbReference type="Proteomes" id="UP001188597">
    <property type="component" value="Unassembled WGS sequence"/>
</dbReference>
<dbReference type="InterPro" id="IPR032691">
    <property type="entry name" value="Mon2/Sec7/BIG1-like_HUS"/>
</dbReference>
<evidence type="ECO:0000256" key="1">
    <source>
        <dbReference type="ARBA" id="ARBA00004287"/>
    </source>
</evidence>
<dbReference type="Pfam" id="PF20252">
    <property type="entry name" value="BIG2_C"/>
    <property type="match status" value="1"/>
</dbReference>
<dbReference type="SMART" id="SM00222">
    <property type="entry name" value="Sec7"/>
    <property type="match status" value="1"/>
</dbReference>
<sequence length="1829" mass="203644">MASSEADSRLNQVLIPALEKIIKNASWRKHSKLAHHSKSVIDRLTSTSSEKPATPPPPSTPPSPSTQSEPDTSSLPGVLADHLSLADSEFILGPIIDAAASNNLKIAEPALNCIQKLISHGYLHGEADPAAGPEAKLLSKLIESVCKCHELADEGVELSVLKTLLSSVTSISLRIHGDCLLQIVRTCYDIYLGSKNVVNQTTAKASLIQMLVIVFRRMEADSSTVPVQPIVVAELMEPPEKADADGTMTMFVQGFITKIMQDIDGVLNPGMPGKGGQGGVHDGAFETKTSTVESTNPADLLDSTDKDMLDAKYWEISMYKTALEGRKGELADGEGERDDDLEVLIGNKLRRDAFLVFRALCKLSMKTPPKEALADPQLMRGKIVALELLKILLENAGAIFRTSERILWKHGHHLMFKPNGLIERNAIGKVDGSIFLSMTLFEFLGAIKQYLCLSLLKNSASTLMIVFQLSCSIFISLVSRFRAGLKAEIGVFFPMIVLRVLENVAQPNFQQKMIVLRFLEKLCVDSQILVDIFINYDCDVNSSNIFERMVNGLLKTAQGVPPGAATTLLPPQDVTMKLEAMKCLVAILKSMGDWMNKQLRIPDPYSAKIFEAAENSYEPGSLPIVNGNGDEPAEGSDSQSEASSEISDVSTIEQRRAYKLELQEGISLFNRKPKKGIEFLITANKVGSSPEEIASFLKNASGLNKTLVGDYLGEREELSLKVMHAYVDSFEFQGMEFDEAIRAFLQGFRLPGEAQKIDRIMEKFSERYCKCNPKAFTSADTAYVLAYSVILLNTDAHNPMVKNKMSADDFIRNNRGIDDGKDLPEEYLRSLFERISRNEIKMKEYDMAPQQKQSVNSNRILGLDSILNIVIRKRGKKIIPVMISCGTCKNNLKKKLANLSVSYSRLSVYYAATDVEILRFMIEVCWAPMLAAFSVPLDQSDDEIVIAQCLEGFRSAIHVTAVMSMKTHRDAFVTSLAKFTSLHSPADIKQKNIDAIKAVVTIADEDGNYLQEAWEHILTCVSRFEHLHLLGEGAPPDATFFALNQNEFDKSKQAKSNILPVLKKKGPGKIQYVAAAMRRGSYDSAGVGGNASAGITSDQMNNLVSNLNMLEQVGEMNRIFTRSQKLNSEAIVDFVKALCKVSMEELRSTSDPRVFSLTKMVEIAHYNMNRIRLVWSSIWHVLSDFFVTIGCSENLSIAIFAMDSLRQLSMKFLEREELANYNFQNEFMKPFVIVMRRSGAVEIRELIIRCVSQMVLSRVNNVKSGWKSMFMVFTTAAYDDHKNIVLLAFEIIEKILRDYFPYITETETTTFTDCVNCLIAFTNSRFNKEISLNAIAFLRFCASKLAEGDLGSSRNKDKESSGNVSPSSPQDGNDRKNDKGEFADKEDHLYFWFPLLAGLSELSFDPRPEIRKGALQVLFDTLRNYGRHFSLPLWERVFESVLFPIFDYVRHAIDPSGESSLGQEIDGVEGELDQDAWLYETCTLALQLVVDLFIKFYSTVNPLLKKVLMLLVSFIKRPHQSLAGIGIAAFVRLMSNAGELFSDDKWLEVVLFLKEAANATLPDFSFVLHEDAILGSHEEDLIRQSNGDSAGSGIPDDDAENLRRHRLYDAISDAKCRAAVQLLLIQAVMEIYNLYRPQLSAKNILVIFDAVHAVASHAHKINSDTTLRSKLQELGSMTQLQDPPLIRLENESYQICLTFVQNLVLDRPPSYDESEVESYLTDLCQEVLQLYIETACSGQMPGSSSTDRPHWLIPLGSGKRRELAARASLIVTTLQAICSLEESSFEKNIARFFPLFSNLISCEHGSNEVQIALSEMLSSSVGPVLLRLC</sequence>
<dbReference type="SUPFAM" id="SSF48371">
    <property type="entry name" value="ARM repeat"/>
    <property type="match status" value="1"/>
</dbReference>
<dbReference type="Pfam" id="PF12783">
    <property type="entry name" value="Sec7-like_HUS"/>
    <property type="match status" value="1"/>
</dbReference>
<comment type="caution">
    <text evidence="11">The sequence shown here is derived from an EMBL/GenBank/DDBJ whole genome shotgun (WGS) entry which is preliminary data.</text>
</comment>
<feature type="compositionally biased region" description="Polar residues" evidence="9">
    <location>
        <begin position="1361"/>
        <end position="1371"/>
    </location>
</feature>
<dbReference type="GO" id="GO:0016020">
    <property type="term" value="C:membrane"/>
    <property type="evidence" value="ECO:0007669"/>
    <property type="project" value="UniProtKB-SubCell"/>
</dbReference>
<keyword evidence="8" id="KW-0472">Membrane</keyword>
<organism evidence="11 12">
    <name type="scientific">Escallonia herrerae</name>
    <dbReference type="NCBI Taxonomy" id="1293975"/>
    <lineage>
        <taxon>Eukaryota</taxon>
        <taxon>Viridiplantae</taxon>
        <taxon>Streptophyta</taxon>
        <taxon>Embryophyta</taxon>
        <taxon>Tracheophyta</taxon>
        <taxon>Spermatophyta</taxon>
        <taxon>Magnoliopsida</taxon>
        <taxon>eudicotyledons</taxon>
        <taxon>Gunneridae</taxon>
        <taxon>Pentapetalae</taxon>
        <taxon>asterids</taxon>
        <taxon>campanulids</taxon>
        <taxon>Escalloniales</taxon>
        <taxon>Escalloniaceae</taxon>
        <taxon>Escallonia</taxon>
    </lineage>
</organism>
<comment type="subcellular location">
    <subcellularLocation>
        <location evidence="2">Cytoplasm</location>
        <location evidence="2">Cytosol</location>
    </subcellularLocation>
    <subcellularLocation>
        <location evidence="1">Membrane</location>
        <topology evidence="1">Peripheral membrane protein</topology>
        <orientation evidence="1">Cytoplasmic side</orientation>
    </subcellularLocation>
</comment>
<dbReference type="GO" id="GO:0005829">
    <property type="term" value="C:cytosol"/>
    <property type="evidence" value="ECO:0007669"/>
    <property type="project" value="UniProtKB-SubCell"/>
</dbReference>
<dbReference type="InterPro" id="IPR035999">
    <property type="entry name" value="Sec7_dom_sf"/>
</dbReference>
<evidence type="ECO:0000256" key="6">
    <source>
        <dbReference type="ARBA" id="ARBA00022658"/>
    </source>
</evidence>
<keyword evidence="5" id="KW-0963">Cytoplasm</keyword>
<evidence type="ECO:0000256" key="8">
    <source>
        <dbReference type="ARBA" id="ARBA00023136"/>
    </source>
</evidence>
<feature type="domain" description="SEC7" evidence="10">
    <location>
        <begin position="651"/>
        <end position="838"/>
    </location>
</feature>
<feature type="compositionally biased region" description="Basic residues" evidence="9">
    <location>
        <begin position="28"/>
        <end position="38"/>
    </location>
</feature>
<keyword evidence="6" id="KW-0344">Guanine-nucleotide releasing factor</keyword>
<feature type="compositionally biased region" description="Pro residues" evidence="9">
    <location>
        <begin position="53"/>
        <end position="64"/>
    </location>
</feature>
<evidence type="ECO:0000256" key="9">
    <source>
        <dbReference type="SAM" id="MobiDB-lite"/>
    </source>
</evidence>
<accession>A0AA88XDJ2</accession>
<dbReference type="InterPro" id="IPR023394">
    <property type="entry name" value="Sec7_C_sf"/>
</dbReference>
<dbReference type="PROSITE" id="PS50190">
    <property type="entry name" value="SEC7"/>
    <property type="match status" value="1"/>
</dbReference>
<keyword evidence="7" id="KW-0653">Protein transport</keyword>
<dbReference type="InterPro" id="IPR046455">
    <property type="entry name" value="Sec7/BIG1-like_C"/>
</dbReference>
<dbReference type="Pfam" id="PF16213">
    <property type="entry name" value="DCB"/>
    <property type="match status" value="1"/>
</dbReference>
<comment type="subunit">
    <text evidence="3">Homodimer.</text>
</comment>
<feature type="region of interest" description="Disordered" evidence="9">
    <location>
        <begin position="28"/>
        <end position="77"/>
    </location>
</feature>
<dbReference type="GO" id="GO:0005085">
    <property type="term" value="F:guanyl-nucleotide exchange factor activity"/>
    <property type="evidence" value="ECO:0007669"/>
    <property type="project" value="UniProtKB-KW"/>
</dbReference>
<dbReference type="Gene3D" id="1.10.220.20">
    <property type="match status" value="1"/>
</dbReference>
<evidence type="ECO:0000313" key="12">
    <source>
        <dbReference type="Proteomes" id="UP001188597"/>
    </source>
</evidence>
<evidence type="ECO:0000256" key="5">
    <source>
        <dbReference type="ARBA" id="ARBA00022490"/>
    </source>
</evidence>
<evidence type="ECO:0000256" key="2">
    <source>
        <dbReference type="ARBA" id="ARBA00004514"/>
    </source>
</evidence>
<gene>
    <name evidence="11" type="ORF">RJ639_031757</name>
</gene>
<name>A0AA88XDJ2_9ASTE</name>
<evidence type="ECO:0000256" key="4">
    <source>
        <dbReference type="ARBA" id="ARBA00022448"/>
    </source>
</evidence>
<dbReference type="SUPFAM" id="SSF48425">
    <property type="entry name" value="Sec7 domain"/>
    <property type="match status" value="1"/>
</dbReference>
<evidence type="ECO:0000256" key="3">
    <source>
        <dbReference type="ARBA" id="ARBA00011738"/>
    </source>
</evidence>
<feature type="compositionally biased region" description="Low complexity" evidence="9">
    <location>
        <begin position="636"/>
        <end position="649"/>
    </location>
</feature>
<dbReference type="PANTHER" id="PTHR10663">
    <property type="entry name" value="GUANYL-NUCLEOTIDE EXCHANGE FACTOR"/>
    <property type="match status" value="1"/>
</dbReference>
<reference evidence="11" key="1">
    <citation type="submission" date="2022-12" db="EMBL/GenBank/DDBJ databases">
        <title>Draft genome assemblies for two species of Escallonia (Escalloniales).</title>
        <authorList>
            <person name="Chanderbali A."/>
            <person name="Dervinis C."/>
            <person name="Anghel I."/>
            <person name="Soltis D."/>
            <person name="Soltis P."/>
            <person name="Zapata F."/>
        </authorList>
    </citation>
    <scope>NUCLEOTIDE SEQUENCE</scope>
    <source>
        <strain evidence="11">UCBG64.0493</strain>
        <tissue evidence="11">Leaf</tissue>
    </source>
</reference>
<dbReference type="CDD" id="cd00171">
    <property type="entry name" value="Sec7"/>
    <property type="match status" value="1"/>
</dbReference>
<dbReference type="FunFam" id="1.10.1000.11:FF:000005">
    <property type="entry name" value="Brefeldin A-inhibited guanine nucleotide-exchange 1"/>
    <property type="match status" value="1"/>
</dbReference>
<dbReference type="GO" id="GO:0005802">
    <property type="term" value="C:trans-Golgi network"/>
    <property type="evidence" value="ECO:0007669"/>
    <property type="project" value="TreeGrafter"/>
</dbReference>
<dbReference type="InterPro" id="IPR032629">
    <property type="entry name" value="DCB_dom"/>
</dbReference>
<feature type="compositionally biased region" description="Low complexity" evidence="9">
    <location>
        <begin position="65"/>
        <end position="74"/>
    </location>
</feature>
<evidence type="ECO:0000313" key="11">
    <source>
        <dbReference type="EMBL" id="KAK3036350.1"/>
    </source>
</evidence>
<dbReference type="Pfam" id="PF16206">
    <property type="entry name" value="Mon2_C"/>
    <property type="match status" value="1"/>
</dbReference>
<keyword evidence="4" id="KW-0813">Transport</keyword>
<protein>
    <recommendedName>
        <fullName evidence="10">SEC7 domain-containing protein</fullName>
    </recommendedName>
</protein>